<dbReference type="InterPro" id="IPR010982">
    <property type="entry name" value="Lambda_DNA-bd_dom_sf"/>
</dbReference>
<evidence type="ECO:0000313" key="5">
    <source>
        <dbReference type="EMBL" id="GLL11992.1"/>
    </source>
</evidence>
<dbReference type="Pfam" id="PF00356">
    <property type="entry name" value="LacI"/>
    <property type="match status" value="1"/>
</dbReference>
<reference evidence="5" key="2">
    <citation type="submission" date="2023-01" db="EMBL/GenBank/DDBJ databases">
        <authorList>
            <person name="Sun Q."/>
            <person name="Evtushenko L."/>
        </authorList>
    </citation>
    <scope>NUCLEOTIDE SEQUENCE</scope>
    <source>
        <strain evidence="5">VKM Ac-1069</strain>
    </source>
</reference>
<dbReference type="GO" id="GO:0000976">
    <property type="term" value="F:transcription cis-regulatory region binding"/>
    <property type="evidence" value="ECO:0007669"/>
    <property type="project" value="TreeGrafter"/>
</dbReference>
<organism evidence="5 6">
    <name type="scientific">Pseudonocardia halophobica</name>
    <dbReference type="NCBI Taxonomy" id="29401"/>
    <lineage>
        <taxon>Bacteria</taxon>
        <taxon>Bacillati</taxon>
        <taxon>Actinomycetota</taxon>
        <taxon>Actinomycetes</taxon>
        <taxon>Pseudonocardiales</taxon>
        <taxon>Pseudonocardiaceae</taxon>
        <taxon>Pseudonocardia</taxon>
    </lineage>
</organism>
<dbReference type="AlphaFoldDB" id="A0A9W6L316"/>
<dbReference type="SUPFAM" id="SSF47413">
    <property type="entry name" value="lambda repressor-like DNA-binding domains"/>
    <property type="match status" value="1"/>
</dbReference>
<dbReference type="CDD" id="cd06267">
    <property type="entry name" value="PBP1_LacI_sugar_binding-like"/>
    <property type="match status" value="1"/>
</dbReference>
<evidence type="ECO:0000256" key="3">
    <source>
        <dbReference type="ARBA" id="ARBA00023163"/>
    </source>
</evidence>
<dbReference type="InterPro" id="IPR028082">
    <property type="entry name" value="Peripla_BP_I"/>
</dbReference>
<dbReference type="SMART" id="SM00354">
    <property type="entry name" value="HTH_LACI"/>
    <property type="match status" value="1"/>
</dbReference>
<keyword evidence="6" id="KW-1185">Reference proteome</keyword>
<dbReference type="Proteomes" id="UP001143463">
    <property type="component" value="Unassembled WGS sequence"/>
</dbReference>
<evidence type="ECO:0000259" key="4">
    <source>
        <dbReference type="PROSITE" id="PS50932"/>
    </source>
</evidence>
<evidence type="ECO:0000256" key="2">
    <source>
        <dbReference type="ARBA" id="ARBA00023125"/>
    </source>
</evidence>
<dbReference type="InterPro" id="IPR000843">
    <property type="entry name" value="HTH_LacI"/>
</dbReference>
<dbReference type="PANTHER" id="PTHR30146">
    <property type="entry name" value="LACI-RELATED TRANSCRIPTIONAL REPRESSOR"/>
    <property type="match status" value="1"/>
</dbReference>
<evidence type="ECO:0000256" key="1">
    <source>
        <dbReference type="ARBA" id="ARBA00023015"/>
    </source>
</evidence>
<sequence length="364" mass="38414">MARIRLPSLDSARHMMATGCRELPIACHTPGMDHSDGAGSGPSRPVTIYDVAREAGVATSTASRALSNPGRVSERTRAHVEEVARRLGYRPNRIAQALPSGRTRMLGLVVPDIANPHNARLIRGAEAQAAAAGYTLVIADSQEQPELEAAHVERLAPFVDGFVLSSRVDDAGLHGLRDRRPVVLFNRTLPELPSVCVDFDDSGRQVVEHLTSLGHRTVAYLRGPATSWADATRRAALAAHCRRHGVALTLLGPFPPTLEAGAAAADAALATDATAVIAFNDLLAIGVLQRLEHRGVAVPGALSVVGGDDIFGATFCRPPLTTLASPADQAGRTLVDMLNGRIDATEVVLPAPLVARDSTGPRRS</sequence>
<dbReference type="InterPro" id="IPR046335">
    <property type="entry name" value="LacI/GalR-like_sensor"/>
</dbReference>
<comment type="caution">
    <text evidence="5">The sequence shown here is derived from an EMBL/GenBank/DDBJ whole genome shotgun (WGS) entry which is preliminary data.</text>
</comment>
<dbReference type="PANTHER" id="PTHR30146:SF138">
    <property type="entry name" value="TRANSCRIPTIONAL REGULATORY PROTEIN"/>
    <property type="match status" value="1"/>
</dbReference>
<keyword evidence="2" id="KW-0238">DNA-binding</keyword>
<accession>A0A9W6L316</accession>
<feature type="domain" description="HTH lacI-type" evidence="4">
    <location>
        <begin position="46"/>
        <end position="100"/>
    </location>
</feature>
<dbReference type="PROSITE" id="PS50932">
    <property type="entry name" value="HTH_LACI_2"/>
    <property type="match status" value="1"/>
</dbReference>
<proteinExistence type="predicted"/>
<protein>
    <submittedName>
        <fullName evidence="5">LacI family transcriptional regulator</fullName>
    </submittedName>
</protein>
<dbReference type="Pfam" id="PF13377">
    <property type="entry name" value="Peripla_BP_3"/>
    <property type="match status" value="1"/>
</dbReference>
<dbReference type="CDD" id="cd01392">
    <property type="entry name" value="HTH_LacI"/>
    <property type="match status" value="1"/>
</dbReference>
<reference evidence="5" key="1">
    <citation type="journal article" date="2014" name="Int. J. Syst. Evol. Microbiol.">
        <title>Complete genome sequence of Corynebacterium casei LMG S-19264T (=DSM 44701T), isolated from a smear-ripened cheese.</title>
        <authorList>
            <consortium name="US DOE Joint Genome Institute (JGI-PGF)"/>
            <person name="Walter F."/>
            <person name="Albersmeier A."/>
            <person name="Kalinowski J."/>
            <person name="Ruckert C."/>
        </authorList>
    </citation>
    <scope>NUCLEOTIDE SEQUENCE</scope>
    <source>
        <strain evidence="5">VKM Ac-1069</strain>
    </source>
</reference>
<keyword evidence="3" id="KW-0804">Transcription</keyword>
<dbReference type="GO" id="GO:0003700">
    <property type="term" value="F:DNA-binding transcription factor activity"/>
    <property type="evidence" value="ECO:0007669"/>
    <property type="project" value="TreeGrafter"/>
</dbReference>
<name>A0A9W6L316_9PSEU</name>
<dbReference type="Gene3D" id="1.10.260.40">
    <property type="entry name" value="lambda repressor-like DNA-binding domains"/>
    <property type="match status" value="1"/>
</dbReference>
<keyword evidence="1" id="KW-0805">Transcription regulation</keyword>
<dbReference type="Gene3D" id="3.40.50.2300">
    <property type="match status" value="2"/>
</dbReference>
<dbReference type="SUPFAM" id="SSF53822">
    <property type="entry name" value="Periplasmic binding protein-like I"/>
    <property type="match status" value="1"/>
</dbReference>
<evidence type="ECO:0000313" key="6">
    <source>
        <dbReference type="Proteomes" id="UP001143463"/>
    </source>
</evidence>
<dbReference type="EMBL" id="BSFQ01000011">
    <property type="protein sequence ID" value="GLL11992.1"/>
    <property type="molecule type" value="Genomic_DNA"/>
</dbReference>
<gene>
    <name evidence="5" type="ORF">GCM10017577_31330</name>
</gene>